<comment type="caution">
    <text evidence="2">The sequence shown here is derived from an EMBL/GenBank/DDBJ whole genome shotgun (WGS) entry which is preliminary data.</text>
</comment>
<dbReference type="EMBL" id="JAMOIM010000053">
    <property type="protein sequence ID" value="MCW6512518.1"/>
    <property type="molecule type" value="Genomic_DNA"/>
</dbReference>
<dbReference type="AlphaFoldDB" id="A0AA41Z8M1"/>
<keyword evidence="1" id="KW-0472">Membrane</keyword>
<reference evidence="2" key="1">
    <citation type="submission" date="2022-05" db="EMBL/GenBank/DDBJ databases">
        <authorList>
            <person name="Pankratov T."/>
        </authorList>
    </citation>
    <scope>NUCLEOTIDE SEQUENCE</scope>
    <source>
        <strain evidence="2">BP6-180914</strain>
    </source>
</reference>
<sequence>MSQAQPDNRRTVEKFLAVEKALLGEAVAASNAGAIVAAMAMAFVTIDTMALLACPLGQVEQFKADFIAWVDAYLKADAASEYQYEGRDIYSARCGVLHSYSSISRDHRGPNPPRQFGYADGGAHKKDDATPLVIISVGLLICDLATATMAFAEAMRTDPDLMKRVDSRIDDLFITRLLGAR</sequence>
<gene>
    <name evidence="2" type="ORF">M8523_31905</name>
</gene>
<protein>
    <submittedName>
        <fullName evidence="2">Uncharacterized protein</fullName>
    </submittedName>
</protein>
<dbReference type="RefSeq" id="WP_282588895.1">
    <property type="nucleotide sequence ID" value="NZ_JAMOIM010000053.1"/>
</dbReference>
<feature type="transmembrane region" description="Helical" evidence="1">
    <location>
        <begin position="132"/>
        <end position="154"/>
    </location>
</feature>
<keyword evidence="3" id="KW-1185">Reference proteome</keyword>
<keyword evidence="1" id="KW-0812">Transmembrane</keyword>
<evidence type="ECO:0000313" key="2">
    <source>
        <dbReference type="EMBL" id="MCW6512518.1"/>
    </source>
</evidence>
<name>A0AA41Z8M1_9HYPH</name>
<evidence type="ECO:0000256" key="1">
    <source>
        <dbReference type="SAM" id="Phobius"/>
    </source>
</evidence>
<feature type="transmembrane region" description="Helical" evidence="1">
    <location>
        <begin position="21"/>
        <end position="46"/>
    </location>
</feature>
<evidence type="ECO:0000313" key="3">
    <source>
        <dbReference type="Proteomes" id="UP001165667"/>
    </source>
</evidence>
<accession>A0AA41Z8M1</accession>
<dbReference type="Proteomes" id="UP001165667">
    <property type="component" value="Unassembled WGS sequence"/>
</dbReference>
<proteinExistence type="predicted"/>
<organism evidence="2 3">
    <name type="scientific">Lichenifustis flavocetrariae</name>
    <dbReference type="NCBI Taxonomy" id="2949735"/>
    <lineage>
        <taxon>Bacteria</taxon>
        <taxon>Pseudomonadati</taxon>
        <taxon>Pseudomonadota</taxon>
        <taxon>Alphaproteobacteria</taxon>
        <taxon>Hyphomicrobiales</taxon>
        <taxon>Lichenihabitantaceae</taxon>
        <taxon>Lichenifustis</taxon>
    </lineage>
</organism>
<keyword evidence="1" id="KW-1133">Transmembrane helix</keyword>